<dbReference type="GO" id="GO:0009506">
    <property type="term" value="C:plasmodesma"/>
    <property type="evidence" value="ECO:0007669"/>
    <property type="project" value="TreeGrafter"/>
</dbReference>
<feature type="transmembrane region" description="Helical" evidence="6">
    <location>
        <begin position="495"/>
        <end position="521"/>
    </location>
</feature>
<dbReference type="InterPro" id="IPR009057">
    <property type="entry name" value="Homeodomain-like_sf"/>
</dbReference>
<dbReference type="Proteomes" id="UP000436088">
    <property type="component" value="Unassembled WGS sequence"/>
</dbReference>
<evidence type="ECO:0000256" key="6">
    <source>
        <dbReference type="SAM" id="Phobius"/>
    </source>
</evidence>
<dbReference type="CDD" id="cd00086">
    <property type="entry name" value="homeodomain"/>
    <property type="match status" value="1"/>
</dbReference>
<proteinExistence type="predicted"/>
<reference evidence="8" key="1">
    <citation type="submission" date="2019-09" db="EMBL/GenBank/DDBJ databases">
        <title>Draft genome information of white flower Hibiscus syriacus.</title>
        <authorList>
            <person name="Kim Y.-M."/>
        </authorList>
    </citation>
    <scope>NUCLEOTIDE SEQUENCE [LARGE SCALE GENOMIC DNA]</scope>
    <source>
        <strain evidence="8">YM2019G1</strain>
    </source>
</reference>
<dbReference type="Pfam" id="PF05920">
    <property type="entry name" value="Homeobox_KN"/>
    <property type="match status" value="1"/>
</dbReference>
<dbReference type="PANTHER" id="PTHR31414">
    <property type="entry name" value="TRANSMEMBRANE PROTEIN DDB_G0292058"/>
    <property type="match status" value="1"/>
</dbReference>
<evidence type="ECO:0000256" key="4">
    <source>
        <dbReference type="ARBA" id="ARBA00023242"/>
    </source>
</evidence>
<dbReference type="InterPro" id="IPR005541">
    <property type="entry name" value="KNOX2"/>
</dbReference>
<keyword evidence="6" id="KW-1133">Transmembrane helix</keyword>
<feature type="transmembrane region" description="Helical" evidence="6">
    <location>
        <begin position="355"/>
        <end position="380"/>
    </location>
</feature>
<evidence type="ECO:0000256" key="3">
    <source>
        <dbReference type="ARBA" id="ARBA00023155"/>
    </source>
</evidence>
<keyword evidence="6" id="KW-0812">Transmembrane</keyword>
<dbReference type="InterPro" id="IPR008422">
    <property type="entry name" value="KN_HD"/>
</dbReference>
<dbReference type="InterPro" id="IPR040283">
    <property type="entry name" value="DDB_G0292058-like"/>
</dbReference>
<comment type="subcellular location">
    <subcellularLocation>
        <location evidence="1 5">Nucleus</location>
    </subcellularLocation>
</comment>
<evidence type="ECO:0000256" key="1">
    <source>
        <dbReference type="ARBA" id="ARBA00004123"/>
    </source>
</evidence>
<dbReference type="FunFam" id="1.10.10.60:FF:000143">
    <property type="entry name" value="homeobox protein knotted-1-like 3 isoform X1"/>
    <property type="match status" value="1"/>
</dbReference>
<keyword evidence="4 5" id="KW-0539">Nucleus</keyword>
<dbReference type="AlphaFoldDB" id="A0A6A3A8N0"/>
<dbReference type="Gene3D" id="1.10.10.60">
    <property type="entry name" value="Homeodomain-like"/>
    <property type="match status" value="1"/>
</dbReference>
<feature type="transmembrane region" description="Helical" evidence="6">
    <location>
        <begin position="320"/>
        <end position="343"/>
    </location>
</feature>
<evidence type="ECO:0000313" key="8">
    <source>
        <dbReference type="EMBL" id="KAE8700316.1"/>
    </source>
</evidence>
<gene>
    <name evidence="8" type="ORF">F3Y22_tig00110557pilonHSYRG00204</name>
</gene>
<organism evidence="8 9">
    <name type="scientific">Hibiscus syriacus</name>
    <name type="common">Rose of Sharon</name>
    <dbReference type="NCBI Taxonomy" id="106335"/>
    <lineage>
        <taxon>Eukaryota</taxon>
        <taxon>Viridiplantae</taxon>
        <taxon>Streptophyta</taxon>
        <taxon>Embryophyta</taxon>
        <taxon>Tracheophyta</taxon>
        <taxon>Spermatophyta</taxon>
        <taxon>Magnoliopsida</taxon>
        <taxon>eudicotyledons</taxon>
        <taxon>Gunneridae</taxon>
        <taxon>Pentapetalae</taxon>
        <taxon>rosids</taxon>
        <taxon>malvids</taxon>
        <taxon>Malvales</taxon>
        <taxon>Malvaceae</taxon>
        <taxon>Malvoideae</taxon>
        <taxon>Hibiscus</taxon>
    </lineage>
</organism>
<feature type="transmembrane region" description="Helical" evidence="6">
    <location>
        <begin position="707"/>
        <end position="729"/>
    </location>
</feature>
<dbReference type="GO" id="GO:0003677">
    <property type="term" value="F:DNA binding"/>
    <property type="evidence" value="ECO:0007669"/>
    <property type="project" value="UniProtKB-UniRule"/>
</dbReference>
<dbReference type="SUPFAM" id="SSF46689">
    <property type="entry name" value="Homeodomain-like"/>
    <property type="match status" value="1"/>
</dbReference>
<evidence type="ECO:0000259" key="7">
    <source>
        <dbReference type="PROSITE" id="PS50071"/>
    </source>
</evidence>
<dbReference type="PROSITE" id="PS50071">
    <property type="entry name" value="HOMEOBOX_2"/>
    <property type="match status" value="1"/>
</dbReference>
<feature type="DNA-binding region" description="Homeobox" evidence="5">
    <location>
        <begin position="127"/>
        <end position="189"/>
    </location>
</feature>
<accession>A0A6A3A8N0</accession>
<keyword evidence="9" id="KW-1185">Reference proteome</keyword>
<dbReference type="GO" id="GO:0006355">
    <property type="term" value="P:regulation of DNA-templated transcription"/>
    <property type="evidence" value="ECO:0007669"/>
    <property type="project" value="InterPro"/>
</dbReference>
<dbReference type="GO" id="GO:0005886">
    <property type="term" value="C:plasma membrane"/>
    <property type="evidence" value="ECO:0007669"/>
    <property type="project" value="TreeGrafter"/>
</dbReference>
<dbReference type="Pfam" id="PF03791">
    <property type="entry name" value="KNOX2"/>
    <property type="match status" value="1"/>
</dbReference>
<dbReference type="InterPro" id="IPR001356">
    <property type="entry name" value="HD"/>
</dbReference>
<protein>
    <submittedName>
        <fullName evidence="8">Homeobox protein knotted-1-like 3</fullName>
    </submittedName>
</protein>
<evidence type="ECO:0000256" key="2">
    <source>
        <dbReference type="ARBA" id="ARBA00023125"/>
    </source>
</evidence>
<sequence length="752" mass="83249">MAPYQWLCGLPSSLLQRNNVDFMDDMAAVAGGGGVGREPIMNTHYVLLLCSFKEQLQHVRVHAMEAVMACCEIEQSLQSITDQVDGDGNMFDGGLDGPDSMGLGPPVPPQQTGYKEKIVDIGEEILRRRRAGKLPGDTGSVLKAWWQSHSKWPYPTEEDKARLVEQTGLQLKQINNWFINQRKRNWHTNPSNSKGKKMVKDLSWNSQPFSLVMIFLFLISTSSTFSHGVSVSLSPTPFVQLASGKENGSDVKSAVEFSAVEVPVGEPLPPLEVPTSSSLVLAARRTCRKDPLNGFKRYTGGWSFRERHYWASVAYTAVPLFAIAAIWFVGFGLCLLLILVIYFCRKRRPYGYSRIACVTSLIFLVLLAVAAMLGCIVLYVGQERFHSSTTKTLQYVANQADLTVRKLKDVSDSLATAKQVGVDKVFVPSNVQTDIDDIGTKIISSAGALADKTEDNSDDIRDLLDSVRVALIVIAAIMLLLTYLGFLFSIFGMQLLVYILVILGWLLVTGAFILCGTFLVLHNVAADTCVAMHEWIQNPTAHTALDDILPCVDNATTQETLMKSREVTSQLVEVINQVITNVSNINFSPNFPTVYFNQSGPLVPVLCNPFFADLTERICTPGEVNADNATMVWRNYVCQVSATGICTTTGRITPAFYDQMTAVVNVGSALYNYAPFLVQLQDCTFVRETFTGVYVEHCPGLRRYSRLVYTGLVMVSTAVMLSLIFWVIFGRERRHRLHTKQISGGPEADKDS</sequence>
<keyword evidence="2 5" id="KW-0238">DNA-binding</keyword>
<keyword evidence="6" id="KW-0472">Membrane</keyword>
<feature type="domain" description="Homeobox" evidence="7">
    <location>
        <begin position="125"/>
        <end position="188"/>
    </location>
</feature>
<evidence type="ECO:0000313" key="9">
    <source>
        <dbReference type="Proteomes" id="UP000436088"/>
    </source>
</evidence>
<keyword evidence="3 5" id="KW-0371">Homeobox</keyword>
<name>A0A6A3A8N0_HIBSY</name>
<dbReference type="EMBL" id="VEPZ02001029">
    <property type="protein sequence ID" value="KAE8700316.1"/>
    <property type="molecule type" value="Genomic_DNA"/>
</dbReference>
<dbReference type="SMART" id="SM00389">
    <property type="entry name" value="HOX"/>
    <property type="match status" value="1"/>
</dbReference>
<comment type="caution">
    <text evidence="8">The sequence shown here is derived from an EMBL/GenBank/DDBJ whole genome shotgun (WGS) entry which is preliminary data.</text>
</comment>
<dbReference type="GO" id="GO:0005634">
    <property type="term" value="C:nucleus"/>
    <property type="evidence" value="ECO:0007669"/>
    <property type="project" value="UniProtKB-SubCell"/>
</dbReference>
<evidence type="ECO:0000256" key="5">
    <source>
        <dbReference type="PROSITE-ProRule" id="PRU00108"/>
    </source>
</evidence>
<dbReference type="PANTHER" id="PTHR31414:SF13">
    <property type="entry name" value="TRANSMEMBRANE PROTEIN"/>
    <property type="match status" value="1"/>
</dbReference>
<feature type="transmembrane region" description="Helical" evidence="6">
    <location>
        <begin position="469"/>
        <end position="488"/>
    </location>
</feature>
<dbReference type="SMART" id="SM01256">
    <property type="entry name" value="KNOX2"/>
    <property type="match status" value="1"/>
</dbReference>